<keyword evidence="6" id="KW-0482">Metalloprotease</keyword>
<dbReference type="InterPro" id="IPR011765">
    <property type="entry name" value="Pept_M16_N"/>
</dbReference>
<feature type="domain" description="Peptidase M16 C-terminal" evidence="9">
    <location>
        <begin position="199"/>
        <end position="377"/>
    </location>
</feature>
<dbReference type="SUPFAM" id="SSF63411">
    <property type="entry name" value="LuxS/MPP-like metallohydrolase"/>
    <property type="match status" value="3"/>
</dbReference>
<feature type="non-terminal residue" evidence="11">
    <location>
        <position position="1"/>
    </location>
</feature>
<dbReference type="GO" id="GO:0051603">
    <property type="term" value="P:proteolysis involved in protein catabolic process"/>
    <property type="evidence" value="ECO:0007669"/>
    <property type="project" value="TreeGrafter"/>
</dbReference>
<evidence type="ECO:0000313" key="13">
    <source>
        <dbReference type="Proteomes" id="UP000663829"/>
    </source>
</evidence>
<dbReference type="EMBL" id="CAJOBC010081863">
    <property type="protein sequence ID" value="CAF4277085.1"/>
    <property type="molecule type" value="Genomic_DNA"/>
</dbReference>
<keyword evidence="4" id="KW-0378">Hydrolase</keyword>
<evidence type="ECO:0000256" key="4">
    <source>
        <dbReference type="ARBA" id="ARBA00022801"/>
    </source>
</evidence>
<reference evidence="11" key="1">
    <citation type="submission" date="2021-02" db="EMBL/GenBank/DDBJ databases">
        <authorList>
            <person name="Nowell W R."/>
        </authorList>
    </citation>
    <scope>NUCLEOTIDE SEQUENCE</scope>
</reference>
<dbReference type="GO" id="GO:0005739">
    <property type="term" value="C:mitochondrion"/>
    <property type="evidence" value="ECO:0007669"/>
    <property type="project" value="TreeGrafter"/>
</dbReference>
<evidence type="ECO:0000256" key="7">
    <source>
        <dbReference type="RuleBase" id="RU004447"/>
    </source>
</evidence>
<dbReference type="OrthoDB" id="952271at2759"/>
<dbReference type="GO" id="GO:0043171">
    <property type="term" value="P:peptide catabolic process"/>
    <property type="evidence" value="ECO:0007669"/>
    <property type="project" value="TreeGrafter"/>
</dbReference>
<dbReference type="GO" id="GO:0046872">
    <property type="term" value="F:metal ion binding"/>
    <property type="evidence" value="ECO:0007669"/>
    <property type="project" value="UniProtKB-KW"/>
</dbReference>
<dbReference type="PANTHER" id="PTHR43690:SF18">
    <property type="entry name" value="INSULIN-DEGRADING ENZYME-RELATED"/>
    <property type="match status" value="1"/>
</dbReference>
<dbReference type="EMBL" id="CAJNOQ010016476">
    <property type="protein sequence ID" value="CAF1381671.1"/>
    <property type="molecule type" value="Genomic_DNA"/>
</dbReference>
<comment type="similarity">
    <text evidence="1 7">Belongs to the peptidase M16 family.</text>
</comment>
<feature type="domain" description="Peptidase M16 middle/third" evidence="10">
    <location>
        <begin position="383"/>
        <end position="598"/>
    </location>
</feature>
<evidence type="ECO:0000256" key="2">
    <source>
        <dbReference type="ARBA" id="ARBA00022670"/>
    </source>
</evidence>
<keyword evidence="13" id="KW-1185">Reference proteome</keyword>
<protein>
    <recommendedName>
        <fullName evidence="14">Insulin-degrading enzyme</fullName>
    </recommendedName>
</protein>
<keyword evidence="5" id="KW-0862">Zinc</keyword>
<evidence type="ECO:0000259" key="8">
    <source>
        <dbReference type="Pfam" id="PF00675"/>
    </source>
</evidence>
<gene>
    <name evidence="11" type="ORF">GPM918_LOCUS32360</name>
    <name evidence="12" type="ORF">SRO942_LOCUS33033</name>
</gene>
<accession>A0A815JGA9</accession>
<dbReference type="Pfam" id="PF00675">
    <property type="entry name" value="Peptidase_M16"/>
    <property type="match status" value="1"/>
</dbReference>
<dbReference type="InterPro" id="IPR001431">
    <property type="entry name" value="Pept_M16_Zn_BS"/>
</dbReference>
<sequence length="598" mass="69024">IMPPVSDIVRTVDNIKKSNSDTWEYRGLELANGLLVVLISHKNLDKAAAALDVFVGSLADPNNVPGIAHFCEHMLFMGSKKYPGENEYSKLIEGNGGYSNAYTSADHTNYFFDVNPNMLPEALDIFAQFFISPLFSSESTDREMCAVHSEYEGNLFKDTWRISQLEKSTSDPNHPYSKFSIGNMLSLKTVPKQLGIDVRNTLLDFHRAEYSSNRMSLAILGNQSLDELQDLVVKIYKDIPNQNLSLTKYPNDPYGESKRKTICYVIPVKEYRHITVTWVVPDYKEVYYANPESYLSHLIGHEGEGSLLSLLKKRGLASELVSGEKNNANGYSFFTVDIELTIDGLERWQEIVVYIYQYIAMLKKEGPKEWIFQECKNLNEMHFQFREKERPEEFVSNLANRMRDYPLTECLSGEYEMREFRPDLINDLLNTYLLPSKMRIFLVGKNFSSVATEKEKWFGTSYKEEYLPEDLIKRCENCQLDDELLVPPPNDFIPTDFQLHYESDDVDQKQKRSTPLLPKKIKENEYYRLWFTPDNFYKLPKAFLYFELRNPLGGFDPVHANMNTIYSELIEDSLTEFVYPAELGGLKYDLSATTCGIQ</sequence>
<keyword evidence="3" id="KW-0479">Metal-binding</keyword>
<evidence type="ECO:0000313" key="12">
    <source>
        <dbReference type="EMBL" id="CAF4277085.1"/>
    </source>
</evidence>
<name>A0A815JGA9_9BILA</name>
<dbReference type="Pfam" id="PF16187">
    <property type="entry name" value="Peptidase_M16_M"/>
    <property type="match status" value="1"/>
</dbReference>
<feature type="domain" description="Peptidase M16 N-terminal" evidence="8">
    <location>
        <begin position="36"/>
        <end position="172"/>
    </location>
</feature>
<proteinExistence type="inferred from homology"/>
<dbReference type="Pfam" id="PF05193">
    <property type="entry name" value="Peptidase_M16_C"/>
    <property type="match status" value="1"/>
</dbReference>
<dbReference type="FunFam" id="3.30.830.10:FF:000005">
    <property type="entry name" value="nardilysin isoform X1"/>
    <property type="match status" value="1"/>
</dbReference>
<comment type="caution">
    <text evidence="11">The sequence shown here is derived from an EMBL/GenBank/DDBJ whole genome shotgun (WGS) entry which is preliminary data.</text>
</comment>
<evidence type="ECO:0000259" key="9">
    <source>
        <dbReference type="Pfam" id="PF05193"/>
    </source>
</evidence>
<dbReference type="InterPro" id="IPR032632">
    <property type="entry name" value="Peptidase_M16_M"/>
</dbReference>
<evidence type="ECO:0000256" key="5">
    <source>
        <dbReference type="ARBA" id="ARBA00022833"/>
    </source>
</evidence>
<dbReference type="InterPro" id="IPR050626">
    <property type="entry name" value="Peptidase_M16"/>
</dbReference>
<dbReference type="Proteomes" id="UP000663829">
    <property type="component" value="Unassembled WGS sequence"/>
</dbReference>
<dbReference type="PROSITE" id="PS00143">
    <property type="entry name" value="INSULINASE"/>
    <property type="match status" value="1"/>
</dbReference>
<dbReference type="GO" id="GO:0004222">
    <property type="term" value="F:metalloendopeptidase activity"/>
    <property type="evidence" value="ECO:0007669"/>
    <property type="project" value="InterPro"/>
</dbReference>
<dbReference type="GO" id="GO:0005829">
    <property type="term" value="C:cytosol"/>
    <property type="evidence" value="ECO:0007669"/>
    <property type="project" value="TreeGrafter"/>
</dbReference>
<evidence type="ECO:0000313" key="11">
    <source>
        <dbReference type="EMBL" id="CAF1381671.1"/>
    </source>
</evidence>
<evidence type="ECO:0000259" key="10">
    <source>
        <dbReference type="Pfam" id="PF16187"/>
    </source>
</evidence>
<dbReference type="FunFam" id="3.30.830.10:FF:000004">
    <property type="entry name" value="Putative insulin-degrading enzyme"/>
    <property type="match status" value="1"/>
</dbReference>
<evidence type="ECO:0000256" key="3">
    <source>
        <dbReference type="ARBA" id="ARBA00022723"/>
    </source>
</evidence>
<dbReference type="PANTHER" id="PTHR43690">
    <property type="entry name" value="NARDILYSIN"/>
    <property type="match status" value="1"/>
</dbReference>
<dbReference type="Gene3D" id="3.30.830.10">
    <property type="entry name" value="Metalloenzyme, LuxS/M16 peptidase-like"/>
    <property type="match status" value="3"/>
</dbReference>
<dbReference type="InterPro" id="IPR011249">
    <property type="entry name" value="Metalloenz_LuxS/M16"/>
</dbReference>
<keyword evidence="2" id="KW-0645">Protease</keyword>
<dbReference type="InterPro" id="IPR007863">
    <property type="entry name" value="Peptidase_M16_C"/>
</dbReference>
<dbReference type="AlphaFoldDB" id="A0A815JGA9"/>
<evidence type="ECO:0000256" key="1">
    <source>
        <dbReference type="ARBA" id="ARBA00007261"/>
    </source>
</evidence>
<organism evidence="11 13">
    <name type="scientific">Didymodactylos carnosus</name>
    <dbReference type="NCBI Taxonomy" id="1234261"/>
    <lineage>
        <taxon>Eukaryota</taxon>
        <taxon>Metazoa</taxon>
        <taxon>Spiralia</taxon>
        <taxon>Gnathifera</taxon>
        <taxon>Rotifera</taxon>
        <taxon>Eurotatoria</taxon>
        <taxon>Bdelloidea</taxon>
        <taxon>Philodinida</taxon>
        <taxon>Philodinidae</taxon>
        <taxon>Didymodactylos</taxon>
    </lineage>
</organism>
<feature type="non-terminal residue" evidence="11">
    <location>
        <position position="598"/>
    </location>
</feature>
<evidence type="ECO:0008006" key="14">
    <source>
        <dbReference type="Google" id="ProtNLM"/>
    </source>
</evidence>
<evidence type="ECO:0000256" key="6">
    <source>
        <dbReference type="ARBA" id="ARBA00023049"/>
    </source>
</evidence>
<dbReference type="Proteomes" id="UP000681722">
    <property type="component" value="Unassembled WGS sequence"/>
</dbReference>